<feature type="chain" id="PRO_5032450982" evidence="18">
    <location>
        <begin position="17"/>
        <end position="985"/>
    </location>
</feature>
<feature type="transmembrane region" description="Helical" evidence="17">
    <location>
        <begin position="570"/>
        <end position="593"/>
    </location>
</feature>
<dbReference type="Pfam" id="PF00060">
    <property type="entry name" value="Lig_chan"/>
    <property type="match status" value="1"/>
</dbReference>
<evidence type="ECO:0000256" key="12">
    <source>
        <dbReference type="ARBA" id="ARBA00023303"/>
    </source>
</evidence>
<keyword evidence="5 17" id="KW-0812">Transmembrane</keyword>
<dbReference type="InterPro" id="IPR001320">
    <property type="entry name" value="Iontro_rcpt_C"/>
</dbReference>
<evidence type="ECO:0000256" key="3">
    <source>
        <dbReference type="ARBA" id="ARBA00022448"/>
    </source>
</evidence>
<feature type="compositionally biased region" description="Polar residues" evidence="16">
    <location>
        <begin position="929"/>
        <end position="940"/>
    </location>
</feature>
<sequence>KILIFFAAFWIDPLQAGIEADITSTVKEIEALDLQTKIQHYVMVVENEAKKREQNLEKFCTLLGTEGVSVVIDFTYHFWRDGLELLRNYQIPVLRVERIMAPYLKMFSQFVLEKSGHECIMIFQNEKETEEAIIQVIEGFSFRTLVLHAFDESDFVQKIRQLRPAPTCYAIFAGGTAMNNIFERISEGKLFERPREWHFIYLDPRDRAFKSKKLVDDATKFTLNPKALCRALRMKDTYCLKGFTFQRAIILEILRGLIEIKQRNVYWLQSYVMECNATSPNENATTGFDILEQFPLSDFIYFTTDSTFPEDELELLPRLTYSPTININLYSSEHETATELAIWQYGQLRKINQTLSPPRRFFRIGTVEAMPWNYMKRDPNTDELVLDAYGNPIWEGFCIDSIKKLAERLNFGYILVPPTTGEFGSYDKSTGKWDGIVGDLTTGETDFAVTALKMYAEREEVIDYIAPYFEQTGISIVMRKPVRQTSLFKFMTVLRVEVWFSIIAALVGSAFMIWLLEKISPYSYRNNRAAYQYPCREFTLRESFWFALTSFTPQGGGEAPKAVSGRVMVAAYWLFVVLMLATFTANLAAFLTVERMQTPVQSLEQLARQSRINYTVVEGSSTHQYFINMKFAEDTLYRMWKELVLNVTDDFQRYRIWDYPIKEQYGTILLAINGSEPVKDAKEGFRKVNEHENADFAFIHDSSEIKYELTRNCNLTEVGEVFAEQPYAIAIQQGSHFADELSYALLELQKDRFFEDLKAKYWNISLIKACSVNEEQEGISLESLGGVFIATLFGLGLAMVTLVLEIIYYRRKYAIMHRFSEVIKVKPASASSTKQLVPKMNPLKKRIATIWHTGDNSPELKTPPPAFDAIKFRGKKIPPSITLGGHEFKPRRLGVRQPSESLDSAEYEKRGLPPNRDDELPPYTEASAMASSSCTNSGTVTEYHGESTDISASGHTDEKDYENRKALAYFNTIAEAITTALKLNT</sequence>
<reference evidence="21" key="1">
    <citation type="submission" date="2020-11" db="EMBL/GenBank/DDBJ databases">
        <authorList>
            <person name="Whitehead M."/>
        </authorList>
    </citation>
    <scope>NUCLEOTIDE SEQUENCE</scope>
    <source>
        <strain evidence="21">EGII</strain>
    </source>
</reference>
<keyword evidence="6 17" id="KW-1133">Transmembrane helix</keyword>
<organism evidence="21 22">
    <name type="scientific">Ceratitis capitata</name>
    <name type="common">Mediterranean fruit fly</name>
    <name type="synonym">Tephritis capitata</name>
    <dbReference type="NCBI Taxonomy" id="7213"/>
    <lineage>
        <taxon>Eukaryota</taxon>
        <taxon>Metazoa</taxon>
        <taxon>Ecdysozoa</taxon>
        <taxon>Arthropoda</taxon>
        <taxon>Hexapoda</taxon>
        <taxon>Insecta</taxon>
        <taxon>Pterygota</taxon>
        <taxon>Neoptera</taxon>
        <taxon>Endopterygota</taxon>
        <taxon>Diptera</taxon>
        <taxon>Brachycera</taxon>
        <taxon>Muscomorpha</taxon>
        <taxon>Tephritoidea</taxon>
        <taxon>Tephritidae</taxon>
        <taxon>Ceratitis</taxon>
        <taxon>Ceratitis</taxon>
    </lineage>
</organism>
<keyword evidence="8 17" id="KW-0472">Membrane</keyword>
<dbReference type="SMART" id="SM00079">
    <property type="entry name" value="PBPe"/>
    <property type="match status" value="1"/>
</dbReference>
<feature type="disulfide bond" evidence="15">
    <location>
        <begin position="713"/>
        <end position="770"/>
    </location>
</feature>
<proteinExistence type="inferred from homology"/>
<evidence type="ECO:0000313" key="22">
    <source>
        <dbReference type="Proteomes" id="UP000606786"/>
    </source>
</evidence>
<feature type="transmembrane region" description="Helical" evidence="17">
    <location>
        <begin position="784"/>
        <end position="809"/>
    </location>
</feature>
<feature type="transmembrane region" description="Helical" evidence="17">
    <location>
        <begin position="498"/>
        <end position="516"/>
    </location>
</feature>
<dbReference type="GO" id="GO:0005886">
    <property type="term" value="C:plasma membrane"/>
    <property type="evidence" value="ECO:0007669"/>
    <property type="project" value="UniProtKB-SubCell"/>
</dbReference>
<dbReference type="InterPro" id="IPR019594">
    <property type="entry name" value="Glu/Gly-bd"/>
</dbReference>
<evidence type="ECO:0000256" key="9">
    <source>
        <dbReference type="ARBA" id="ARBA00023170"/>
    </source>
</evidence>
<comment type="similarity">
    <text evidence="2">Belongs to the glutamate-gated ion channel (TC 1.A.10.1) family.</text>
</comment>
<dbReference type="GO" id="GO:0038023">
    <property type="term" value="F:signaling receptor activity"/>
    <property type="evidence" value="ECO:0007669"/>
    <property type="project" value="InterPro"/>
</dbReference>
<feature type="binding site" evidence="13">
    <location>
        <position position="622"/>
    </location>
    <ligand>
        <name>L-glutamate</name>
        <dbReference type="ChEBI" id="CHEBI:29985"/>
    </ligand>
</feature>
<feature type="domain" description="Ionotropic glutamate receptor L-glutamate and glycine-binding" evidence="20">
    <location>
        <begin position="371"/>
        <end position="442"/>
    </location>
</feature>
<evidence type="ECO:0000256" key="1">
    <source>
        <dbReference type="ARBA" id="ARBA00004651"/>
    </source>
</evidence>
<name>A0A811U8N5_CERCA</name>
<keyword evidence="12" id="KW-0407">Ion channel</keyword>
<keyword evidence="18" id="KW-0732">Signal</keyword>
<evidence type="ECO:0000256" key="13">
    <source>
        <dbReference type="PIRSR" id="PIRSR601508-1"/>
    </source>
</evidence>
<feature type="region of interest" description="Disordered" evidence="16">
    <location>
        <begin position="883"/>
        <end position="958"/>
    </location>
</feature>
<dbReference type="PRINTS" id="PR00177">
    <property type="entry name" value="NMDARECEPTOR"/>
</dbReference>
<dbReference type="FunFam" id="1.10.287.70:FF:000143">
    <property type="entry name" value="Probable glutamate receptor"/>
    <property type="match status" value="1"/>
</dbReference>
<evidence type="ECO:0000256" key="14">
    <source>
        <dbReference type="PIRSR" id="PIRSR601508-2"/>
    </source>
</evidence>
<evidence type="ECO:0000256" key="5">
    <source>
        <dbReference type="ARBA" id="ARBA00022692"/>
    </source>
</evidence>
<feature type="site" description="Crucial to convey clamshell closure to channel opening" evidence="14">
    <location>
        <position position="600"/>
    </location>
</feature>
<evidence type="ECO:0000259" key="19">
    <source>
        <dbReference type="SMART" id="SM00079"/>
    </source>
</evidence>
<keyword evidence="11" id="KW-1071">Ligand-gated ion channel</keyword>
<dbReference type="GO" id="GO:0015276">
    <property type="term" value="F:ligand-gated monoatomic ion channel activity"/>
    <property type="evidence" value="ECO:0007669"/>
    <property type="project" value="InterPro"/>
</dbReference>
<gene>
    <name evidence="21" type="ORF">CCAP1982_LOCUS3074</name>
</gene>
<keyword evidence="3" id="KW-0813">Transport</keyword>
<dbReference type="SUPFAM" id="SSF53850">
    <property type="entry name" value="Periplasmic binding protein-like II"/>
    <property type="match status" value="1"/>
</dbReference>
<dbReference type="InterPro" id="IPR015683">
    <property type="entry name" value="Ionotropic_Glu_rcpt"/>
</dbReference>
<comment type="caution">
    <text evidence="21">The sequence shown here is derived from an EMBL/GenBank/DDBJ whole genome shotgun (WGS) entry which is preliminary data.</text>
</comment>
<dbReference type="Proteomes" id="UP000606786">
    <property type="component" value="Unassembled WGS sequence"/>
</dbReference>
<keyword evidence="22" id="KW-1185">Reference proteome</keyword>
<dbReference type="CDD" id="cd13717">
    <property type="entry name" value="PBP2_iGluR_putative"/>
    <property type="match status" value="1"/>
</dbReference>
<feature type="binding site" evidence="13">
    <location>
        <position position="701"/>
    </location>
    <ligand>
        <name>L-glutamate</name>
        <dbReference type="ChEBI" id="CHEBI:29985"/>
    </ligand>
</feature>
<evidence type="ECO:0000256" key="10">
    <source>
        <dbReference type="ARBA" id="ARBA00023180"/>
    </source>
</evidence>
<keyword evidence="15" id="KW-1015">Disulfide bond</keyword>
<comment type="subcellular location">
    <subcellularLocation>
        <location evidence="1">Cell membrane</location>
        <topology evidence="1">Multi-pass membrane protein</topology>
    </subcellularLocation>
</comment>
<dbReference type="SUPFAM" id="SSF81324">
    <property type="entry name" value="Voltage-gated potassium channels"/>
    <property type="match status" value="1"/>
</dbReference>
<evidence type="ECO:0000256" key="11">
    <source>
        <dbReference type="ARBA" id="ARBA00023286"/>
    </source>
</evidence>
<feature type="compositionally biased region" description="Basic and acidic residues" evidence="16">
    <location>
        <begin position="906"/>
        <end position="919"/>
    </location>
</feature>
<evidence type="ECO:0000256" key="15">
    <source>
        <dbReference type="PIRSR" id="PIRSR601508-3"/>
    </source>
</evidence>
<feature type="domain" description="Ionotropic glutamate receptor C-terminal" evidence="19">
    <location>
        <begin position="363"/>
        <end position="764"/>
    </location>
</feature>
<feature type="binding site" evidence="13">
    <location>
        <position position="458"/>
    </location>
    <ligand>
        <name>L-glutamate</name>
        <dbReference type="ChEBI" id="CHEBI:29985"/>
    </ligand>
</feature>
<accession>A0A811U8N5</accession>
<dbReference type="InterPro" id="IPR001508">
    <property type="entry name" value="Iono_Glu_rcpt_met"/>
</dbReference>
<dbReference type="Pfam" id="PF10613">
    <property type="entry name" value="Lig_chan-Glu_bd"/>
    <property type="match status" value="1"/>
</dbReference>
<evidence type="ECO:0000256" key="16">
    <source>
        <dbReference type="SAM" id="MobiDB-lite"/>
    </source>
</evidence>
<protein>
    <submittedName>
        <fullName evidence="21">(Mediterranean fruit fly) hypothetical protein</fullName>
    </submittedName>
</protein>
<keyword evidence="4" id="KW-1003">Cell membrane</keyword>
<keyword evidence="9" id="KW-0675">Receptor</keyword>
<feature type="non-terminal residue" evidence="21">
    <location>
        <position position="1"/>
    </location>
</feature>
<evidence type="ECO:0000256" key="18">
    <source>
        <dbReference type="SAM" id="SignalP"/>
    </source>
</evidence>
<dbReference type="FunFam" id="3.40.190.10:FF:000160">
    <property type="entry name" value="GLutamate Receptor family (AMPA)"/>
    <property type="match status" value="1"/>
</dbReference>
<keyword evidence="10" id="KW-0325">Glycoprotein</keyword>
<evidence type="ECO:0000256" key="2">
    <source>
        <dbReference type="ARBA" id="ARBA00008685"/>
    </source>
</evidence>
<feature type="binding site" evidence="13">
    <location>
        <position position="621"/>
    </location>
    <ligand>
        <name>L-glutamate</name>
        <dbReference type="ChEBI" id="CHEBI:29985"/>
    </ligand>
</feature>
<evidence type="ECO:0000256" key="6">
    <source>
        <dbReference type="ARBA" id="ARBA00022989"/>
    </source>
</evidence>
<dbReference type="PANTHER" id="PTHR18966">
    <property type="entry name" value="IONOTROPIC GLUTAMATE RECEPTOR"/>
    <property type="match status" value="1"/>
</dbReference>
<evidence type="ECO:0000256" key="4">
    <source>
        <dbReference type="ARBA" id="ARBA00022475"/>
    </source>
</evidence>
<dbReference type="AlphaFoldDB" id="A0A811U8N5"/>
<keyword evidence="7" id="KW-0406">Ion transport</keyword>
<dbReference type="EMBL" id="CAJHJT010000001">
    <property type="protein sequence ID" value="CAD6994317.1"/>
    <property type="molecule type" value="Genomic_DNA"/>
</dbReference>
<evidence type="ECO:0000256" key="8">
    <source>
        <dbReference type="ARBA" id="ARBA00023136"/>
    </source>
</evidence>
<dbReference type="OrthoDB" id="5984008at2759"/>
<dbReference type="Gene3D" id="3.40.190.10">
    <property type="entry name" value="Periplasmic binding protein-like II"/>
    <property type="match status" value="2"/>
</dbReference>
<dbReference type="Gene3D" id="1.10.287.70">
    <property type="match status" value="1"/>
</dbReference>
<evidence type="ECO:0000313" key="21">
    <source>
        <dbReference type="EMBL" id="CAD6994317.1"/>
    </source>
</evidence>
<dbReference type="SMART" id="SM00918">
    <property type="entry name" value="Lig_chan-Glu_bd"/>
    <property type="match status" value="1"/>
</dbReference>
<evidence type="ECO:0000259" key="20">
    <source>
        <dbReference type="SMART" id="SM00918"/>
    </source>
</evidence>
<dbReference type="FunFam" id="3.40.190.10:FF:000284">
    <property type="entry name" value="Glutamate receptor ionotropic, kainate 3-like Protein"/>
    <property type="match status" value="1"/>
</dbReference>
<evidence type="ECO:0000256" key="7">
    <source>
        <dbReference type="ARBA" id="ARBA00023065"/>
    </source>
</evidence>
<evidence type="ECO:0000256" key="17">
    <source>
        <dbReference type="SAM" id="Phobius"/>
    </source>
</evidence>
<feature type="signal peptide" evidence="18">
    <location>
        <begin position="1"/>
        <end position="16"/>
    </location>
</feature>